<name>A0A183AGH0_9TREM</name>
<dbReference type="AlphaFoldDB" id="A0A183AGH0"/>
<dbReference type="Pfam" id="PF05380">
    <property type="entry name" value="Peptidase_A17"/>
    <property type="match status" value="1"/>
</dbReference>
<proteinExistence type="predicted"/>
<reference evidence="1 2" key="2">
    <citation type="submission" date="2018-11" db="EMBL/GenBank/DDBJ databases">
        <authorList>
            <consortium name="Pathogen Informatics"/>
        </authorList>
    </citation>
    <scope>NUCLEOTIDE SEQUENCE [LARGE SCALE GENOMIC DNA]</scope>
    <source>
        <strain evidence="1 2">Egypt</strain>
    </source>
</reference>
<dbReference type="OrthoDB" id="6127549at2759"/>
<sequence length="177" mass="19718">MSNSRHAINCIPVDEWAPSLRELQGSPLPTDRALGVQWDSEKDEFLFQLQLLETTATRGGILSSLASLYDPMGFVAPWLLPGKILLHDLCRKMVTSDETLCEADRKTWQGRWLSLSKLGDIRLPRSIRGMHKGEQSELHIFADASEVGYGVVAYGCSSRPVGRDYNSILFAKARVAL</sequence>
<dbReference type="InterPro" id="IPR008042">
    <property type="entry name" value="Retrotrans_Pao"/>
</dbReference>
<dbReference type="Proteomes" id="UP000272942">
    <property type="component" value="Unassembled WGS sequence"/>
</dbReference>
<dbReference type="WBParaSite" id="ECPE_0000606801-mRNA-1">
    <property type="protein sequence ID" value="ECPE_0000606801-mRNA-1"/>
    <property type="gene ID" value="ECPE_0000606801"/>
</dbReference>
<protein>
    <submittedName>
        <fullName evidence="3">RT_RNaseH_2 domain-containing protein</fullName>
    </submittedName>
</protein>
<gene>
    <name evidence="1" type="ORF">ECPE_LOCUS6055</name>
</gene>
<accession>A0A183AGH0</accession>
<evidence type="ECO:0000313" key="2">
    <source>
        <dbReference type="Proteomes" id="UP000272942"/>
    </source>
</evidence>
<dbReference type="EMBL" id="UZAN01042979">
    <property type="protein sequence ID" value="VDP77296.1"/>
    <property type="molecule type" value="Genomic_DNA"/>
</dbReference>
<evidence type="ECO:0000313" key="1">
    <source>
        <dbReference type="EMBL" id="VDP77296.1"/>
    </source>
</evidence>
<evidence type="ECO:0000313" key="3">
    <source>
        <dbReference type="WBParaSite" id="ECPE_0000606801-mRNA-1"/>
    </source>
</evidence>
<reference evidence="3" key="1">
    <citation type="submission" date="2016-06" db="UniProtKB">
        <authorList>
            <consortium name="WormBaseParasite"/>
        </authorList>
    </citation>
    <scope>IDENTIFICATION</scope>
</reference>
<keyword evidence="2" id="KW-1185">Reference proteome</keyword>
<dbReference type="PANTHER" id="PTHR47331">
    <property type="entry name" value="PHD-TYPE DOMAIN-CONTAINING PROTEIN"/>
    <property type="match status" value="1"/>
</dbReference>
<organism evidence="3">
    <name type="scientific">Echinostoma caproni</name>
    <dbReference type="NCBI Taxonomy" id="27848"/>
    <lineage>
        <taxon>Eukaryota</taxon>
        <taxon>Metazoa</taxon>
        <taxon>Spiralia</taxon>
        <taxon>Lophotrochozoa</taxon>
        <taxon>Platyhelminthes</taxon>
        <taxon>Trematoda</taxon>
        <taxon>Digenea</taxon>
        <taxon>Plagiorchiida</taxon>
        <taxon>Echinostomata</taxon>
        <taxon>Echinostomatoidea</taxon>
        <taxon>Echinostomatidae</taxon>
        <taxon>Echinostoma</taxon>
    </lineage>
</organism>